<dbReference type="EMBL" id="CAKXAJ010026408">
    <property type="protein sequence ID" value="CAH2267935.1"/>
    <property type="molecule type" value="Genomic_DNA"/>
</dbReference>
<keyword evidence="6" id="KW-1185">Reference proteome</keyword>
<evidence type="ECO:0000256" key="1">
    <source>
        <dbReference type="ARBA" id="ARBA00022723"/>
    </source>
</evidence>
<dbReference type="Pfam" id="PF04500">
    <property type="entry name" value="FLYWCH"/>
    <property type="match status" value="1"/>
</dbReference>
<comment type="caution">
    <text evidence="5">The sequence shown here is derived from an EMBL/GenBank/DDBJ whole genome shotgun (WGS) entry which is preliminary data.</text>
</comment>
<accession>A0A8S4SI30</accession>
<protein>
    <submittedName>
        <fullName evidence="5">Jg8397 protein</fullName>
    </submittedName>
</protein>
<reference evidence="5" key="1">
    <citation type="submission" date="2022-03" db="EMBL/GenBank/DDBJ databases">
        <authorList>
            <person name="Lindestad O."/>
        </authorList>
    </citation>
    <scope>NUCLEOTIDE SEQUENCE</scope>
</reference>
<dbReference type="AlphaFoldDB" id="A0A8S4SI30"/>
<name>A0A8S4SI30_9NEOP</name>
<gene>
    <name evidence="5" type="primary">jg8397</name>
    <name evidence="5" type="ORF">PAEG_LOCUS26415</name>
</gene>
<evidence type="ECO:0000313" key="5">
    <source>
        <dbReference type="EMBL" id="CAH2267935.1"/>
    </source>
</evidence>
<dbReference type="InterPro" id="IPR007588">
    <property type="entry name" value="Znf_FLYWCH"/>
</dbReference>
<feature type="domain" description="FLYWCH-type" evidence="4">
    <location>
        <begin position="57"/>
        <end position="113"/>
    </location>
</feature>
<evidence type="ECO:0000313" key="6">
    <source>
        <dbReference type="Proteomes" id="UP000838756"/>
    </source>
</evidence>
<dbReference type="GO" id="GO:0008270">
    <property type="term" value="F:zinc ion binding"/>
    <property type="evidence" value="ECO:0007669"/>
    <property type="project" value="UniProtKB-KW"/>
</dbReference>
<dbReference type="Gene3D" id="2.20.25.240">
    <property type="match status" value="1"/>
</dbReference>
<dbReference type="OrthoDB" id="7438973at2759"/>
<keyword evidence="2" id="KW-0863">Zinc-finger</keyword>
<evidence type="ECO:0000259" key="4">
    <source>
        <dbReference type="Pfam" id="PF04500"/>
    </source>
</evidence>
<keyword evidence="3" id="KW-0862">Zinc</keyword>
<keyword evidence="1" id="KW-0479">Metal-binding</keyword>
<evidence type="ECO:0000256" key="3">
    <source>
        <dbReference type="ARBA" id="ARBA00022833"/>
    </source>
</evidence>
<dbReference type="Proteomes" id="UP000838756">
    <property type="component" value="Unassembled WGS sequence"/>
</dbReference>
<proteinExistence type="predicted"/>
<evidence type="ECO:0000256" key="2">
    <source>
        <dbReference type="ARBA" id="ARBA00022771"/>
    </source>
</evidence>
<sequence length="137" mass="15721">MNRPCMGKVFMDFISSSADNVFLLGGKERKKKERNSLCQIQPDKGDIERCQETGYSFISTGFKNKLLLMHGYTFAQMHSPKHWYCSQKRKGCKAKIKLDAEGTILAAFTQHCHEPPQLYASKGGKYFVMRNSNMRRS</sequence>
<organism evidence="5 6">
    <name type="scientific">Pararge aegeria aegeria</name>
    <dbReference type="NCBI Taxonomy" id="348720"/>
    <lineage>
        <taxon>Eukaryota</taxon>
        <taxon>Metazoa</taxon>
        <taxon>Ecdysozoa</taxon>
        <taxon>Arthropoda</taxon>
        <taxon>Hexapoda</taxon>
        <taxon>Insecta</taxon>
        <taxon>Pterygota</taxon>
        <taxon>Neoptera</taxon>
        <taxon>Endopterygota</taxon>
        <taxon>Lepidoptera</taxon>
        <taxon>Glossata</taxon>
        <taxon>Ditrysia</taxon>
        <taxon>Papilionoidea</taxon>
        <taxon>Nymphalidae</taxon>
        <taxon>Satyrinae</taxon>
        <taxon>Satyrini</taxon>
        <taxon>Parargina</taxon>
        <taxon>Pararge</taxon>
    </lineage>
</organism>